<dbReference type="InterPro" id="IPR029058">
    <property type="entry name" value="AB_hydrolase_fold"/>
</dbReference>
<evidence type="ECO:0000313" key="2">
    <source>
        <dbReference type="Proteomes" id="UP000002210"/>
    </source>
</evidence>
<name>A0A158RQG8_BACC3</name>
<dbReference type="KEGG" id="bcx:BCA_2641"/>
<accession>A0A158RQG8</accession>
<evidence type="ECO:0008006" key="3">
    <source>
        <dbReference type="Google" id="ProtNLM"/>
    </source>
</evidence>
<sequence>MIKCIEEYVQVDDFKMYTKKFQGKKLQPVIIMEAGYGDYSKTWDHIAEELTEYGTVLTYDRAGLGKSGKSSKRSISSEMIKDLRSCLTQLQLKPPYFWRYKCTFICDFLSRRYVGNRFGGFDTRKL</sequence>
<gene>
    <name evidence="1" type="ordered locus">BCA_2641</name>
</gene>
<reference evidence="1 2" key="1">
    <citation type="submission" date="2009-02" db="EMBL/GenBank/DDBJ databases">
        <title>Genome sequence of Bacillus cereus 03BB102.</title>
        <authorList>
            <person name="Dodson R.J."/>
            <person name="Jackson P."/>
            <person name="Munk A.C."/>
            <person name="Brettin T."/>
            <person name="Bruce D."/>
            <person name="Detter C."/>
            <person name="Tapia R."/>
            <person name="Han C."/>
            <person name="Sutton G."/>
            <person name="Sims D."/>
        </authorList>
    </citation>
    <scope>NUCLEOTIDE SEQUENCE [LARGE SCALE GENOMIC DNA]</scope>
    <source>
        <strain evidence="1 2">03BB102</strain>
    </source>
</reference>
<evidence type="ECO:0000313" key="1">
    <source>
        <dbReference type="EMBL" id="ACO29539.1"/>
    </source>
</evidence>
<dbReference type="EMBL" id="CP001407">
    <property type="protein sequence ID" value="ACO29539.1"/>
    <property type="molecule type" value="Genomic_DNA"/>
</dbReference>
<dbReference type="PATRIC" id="fig|572264.18.peg.2589"/>
<dbReference type="AlphaFoldDB" id="A0A158RQG8"/>
<dbReference type="SUPFAM" id="SSF53474">
    <property type="entry name" value="alpha/beta-Hydrolases"/>
    <property type="match status" value="1"/>
</dbReference>
<organism evidence="1 2">
    <name type="scientific">Bacillus cereus (strain 03BB102)</name>
    <dbReference type="NCBI Taxonomy" id="572264"/>
    <lineage>
        <taxon>Bacteria</taxon>
        <taxon>Bacillati</taxon>
        <taxon>Bacillota</taxon>
        <taxon>Bacilli</taxon>
        <taxon>Bacillales</taxon>
        <taxon>Bacillaceae</taxon>
        <taxon>Bacillus</taxon>
        <taxon>Bacillus cereus group</taxon>
    </lineage>
</organism>
<protein>
    <recommendedName>
        <fullName evidence="3">Alpha/beta hydrolase</fullName>
    </recommendedName>
</protein>
<dbReference type="Gene3D" id="3.40.50.1820">
    <property type="entry name" value="alpha/beta hydrolase"/>
    <property type="match status" value="1"/>
</dbReference>
<proteinExistence type="predicted"/>
<dbReference type="Proteomes" id="UP000002210">
    <property type="component" value="Chromosome"/>
</dbReference>